<dbReference type="EMBL" id="AP028910">
    <property type="protein sequence ID" value="BES91421.1"/>
    <property type="molecule type" value="Genomic_DNA"/>
</dbReference>
<evidence type="ECO:0000313" key="14">
    <source>
        <dbReference type="Proteomes" id="UP001307889"/>
    </source>
</evidence>
<dbReference type="InterPro" id="IPR037674">
    <property type="entry name" value="PIG-G_N"/>
</dbReference>
<dbReference type="InterPro" id="IPR039527">
    <property type="entry name" value="PIGG/GPI7"/>
</dbReference>
<dbReference type="InterPro" id="IPR002591">
    <property type="entry name" value="Phosphodiest/P_Trfase"/>
</dbReference>
<feature type="transmembrane region" description="Helical" evidence="11">
    <location>
        <begin position="448"/>
        <end position="474"/>
    </location>
</feature>
<sequence length="864" mass="96918">MLLKENPIIFYVCLLEIFACSLFFLSFFALKSPITVIASKSDFPSAVNEHKLDVQDVYRRRYNKIVIVIVDALRFDFIADGNHMPFLFKVFQNHNASCLVSAKTDVPTVTLPRIKSIVTGDVSEFLDLILNFGATELAQDNIISQAVSHGLNILFYGDDTWLRLFPKTFKRFEGTTSFFVNDFYEVDHNVTRNLKRELLNSDWDVMILHYLGLDHIGHVEGPKGPSIPGKLKEMDDVFRMIFEYFKDLGEDGLIILTGDHGMKDSGGHGGSSFEEITVPVAIINGGCDRTSNGMVIDQVDLVPLLAISMGVPIPAASIGHVHPKLLENLLQPSELLYALYYNTARMKSYLSPPMDHQLEELMSEGMKSYASGLYDGFKTDELHIYERHFLSVQKHITSNIPRSNKTGVSSLLIAITLLAQAIVCLLLKGTTLLPSLTSSSSKCVRSCCFIGTVVIFMAGYFKWALVCGMALILANCYVILTEGIDVKVLMGINPIYWFMLILHPMTFLSTSFIEEEHLFWYTTFSTLIVLMARIHSRKSLPDLALILVVHRCLQSLNATGIKWANISDLGDWLRAPENHVLMTSYYLIGVILTMSASWRCASSKYFKSILFILTMIQGTSVCLYYVAVTKNCQLFFHYPKSSGFWEVKCFWIATILRTSLELRNVLRHCVGSFRPCRPCMLAGVLVQLVISTLCLLMEPQNAILPAAMVYVSWRLKSPVEDMKTSEVLSHWIGTVYFFLSGNSNSISTIDVTAGFKGVDECNIFFAGLFITLHTFAFPILAFLLTLEHLLRSEGGSPASAKSRHADVIKLHLLLNACPTLVFMIVSLIQREHLFIWSVFSPKLLYTMCQTLISVSMVVISAALL</sequence>
<gene>
    <name evidence="13" type="ORF">NTJ_04229</name>
</gene>
<keyword evidence="4" id="KW-0337">GPI-anchor biosynthesis</keyword>
<accession>A0ABN7AGM1</accession>
<dbReference type="Pfam" id="PF01663">
    <property type="entry name" value="Phosphodiest"/>
    <property type="match status" value="1"/>
</dbReference>
<keyword evidence="14" id="KW-1185">Reference proteome</keyword>
<reference evidence="13 14" key="1">
    <citation type="submission" date="2023-09" db="EMBL/GenBank/DDBJ databases">
        <title>Nesidiocoris tenuis whole genome shotgun sequence.</title>
        <authorList>
            <person name="Shibata T."/>
            <person name="Shimoda M."/>
            <person name="Kobayashi T."/>
            <person name="Uehara T."/>
        </authorList>
    </citation>
    <scope>NUCLEOTIDE SEQUENCE [LARGE SCALE GENOMIC DNA]</scope>
    <source>
        <strain evidence="13 14">Japan</strain>
    </source>
</reference>
<comment type="similarity">
    <text evidence="3">Belongs to the PIGG/PIGN/PIGO family. PIGG subfamily.</text>
</comment>
<feature type="transmembrane region" description="Helical" evidence="11">
    <location>
        <begin position="807"/>
        <end position="828"/>
    </location>
</feature>
<evidence type="ECO:0000256" key="3">
    <source>
        <dbReference type="ARBA" id="ARBA00005315"/>
    </source>
</evidence>
<dbReference type="PANTHER" id="PTHR23072">
    <property type="entry name" value="PHOSPHATIDYLINOSITOL GLYCAN-RELATED"/>
    <property type="match status" value="1"/>
</dbReference>
<feature type="transmembrane region" description="Helical" evidence="11">
    <location>
        <begin position="763"/>
        <end position="786"/>
    </location>
</feature>
<feature type="transmembrane region" description="Helical" evidence="11">
    <location>
        <begin position="583"/>
        <end position="601"/>
    </location>
</feature>
<feature type="transmembrane region" description="Helical" evidence="11">
    <location>
        <begin position="608"/>
        <end position="627"/>
    </location>
</feature>
<comment type="pathway">
    <text evidence="2">Glycolipid biosynthesis; glycosylphosphatidylinositol-anchor biosynthesis.</text>
</comment>
<keyword evidence="7" id="KW-0256">Endoplasmic reticulum</keyword>
<dbReference type="Gene3D" id="3.40.720.10">
    <property type="entry name" value="Alkaline Phosphatase, subunit A"/>
    <property type="match status" value="1"/>
</dbReference>
<keyword evidence="5" id="KW-0808">Transferase</keyword>
<keyword evidence="8 11" id="KW-1133">Transmembrane helix</keyword>
<dbReference type="CDD" id="cd16024">
    <property type="entry name" value="GPI_EPT_2"/>
    <property type="match status" value="1"/>
</dbReference>
<feature type="domain" description="GPI ethanolamine phosphate transferase 2 C-terminal" evidence="12">
    <location>
        <begin position="732"/>
        <end position="857"/>
    </location>
</feature>
<dbReference type="SUPFAM" id="SSF53649">
    <property type="entry name" value="Alkaline phosphatase-like"/>
    <property type="match status" value="1"/>
</dbReference>
<name>A0ABN7AGM1_9HEMI</name>
<evidence type="ECO:0000256" key="10">
    <source>
        <dbReference type="ARBA" id="ARBA00023180"/>
    </source>
</evidence>
<protein>
    <submittedName>
        <fullName evidence="13">Metalloenzyme superfamily</fullName>
    </submittedName>
</protein>
<evidence type="ECO:0000256" key="6">
    <source>
        <dbReference type="ARBA" id="ARBA00022692"/>
    </source>
</evidence>
<dbReference type="InterPro" id="IPR045687">
    <property type="entry name" value="PIGG/GPI7_C"/>
</dbReference>
<dbReference type="InterPro" id="IPR017850">
    <property type="entry name" value="Alkaline_phosphatase_core_sf"/>
</dbReference>
<keyword evidence="10" id="KW-0325">Glycoprotein</keyword>
<keyword evidence="9 11" id="KW-0472">Membrane</keyword>
<feature type="transmembrane region" description="Helical" evidence="11">
    <location>
        <begin position="9"/>
        <end position="30"/>
    </location>
</feature>
<evidence type="ECO:0000313" key="13">
    <source>
        <dbReference type="EMBL" id="BES91421.1"/>
    </source>
</evidence>
<evidence type="ECO:0000259" key="12">
    <source>
        <dbReference type="Pfam" id="PF19316"/>
    </source>
</evidence>
<evidence type="ECO:0000256" key="2">
    <source>
        <dbReference type="ARBA" id="ARBA00004687"/>
    </source>
</evidence>
<evidence type="ECO:0000256" key="9">
    <source>
        <dbReference type="ARBA" id="ARBA00023136"/>
    </source>
</evidence>
<evidence type="ECO:0000256" key="5">
    <source>
        <dbReference type="ARBA" id="ARBA00022679"/>
    </source>
</evidence>
<evidence type="ECO:0000256" key="8">
    <source>
        <dbReference type="ARBA" id="ARBA00022989"/>
    </source>
</evidence>
<dbReference type="Pfam" id="PF19316">
    <property type="entry name" value="PIGO_PIGG"/>
    <property type="match status" value="2"/>
</dbReference>
<feature type="transmembrane region" description="Helical" evidence="11">
    <location>
        <begin position="843"/>
        <end position="863"/>
    </location>
</feature>
<dbReference type="PANTHER" id="PTHR23072:SF0">
    <property type="entry name" value="GPI ETHANOLAMINE PHOSPHATE TRANSFERASE 2"/>
    <property type="match status" value="1"/>
</dbReference>
<dbReference type="Proteomes" id="UP001307889">
    <property type="component" value="Chromosome 2"/>
</dbReference>
<organism evidence="13 14">
    <name type="scientific">Nesidiocoris tenuis</name>
    <dbReference type="NCBI Taxonomy" id="355587"/>
    <lineage>
        <taxon>Eukaryota</taxon>
        <taxon>Metazoa</taxon>
        <taxon>Ecdysozoa</taxon>
        <taxon>Arthropoda</taxon>
        <taxon>Hexapoda</taxon>
        <taxon>Insecta</taxon>
        <taxon>Pterygota</taxon>
        <taxon>Neoptera</taxon>
        <taxon>Paraneoptera</taxon>
        <taxon>Hemiptera</taxon>
        <taxon>Heteroptera</taxon>
        <taxon>Panheteroptera</taxon>
        <taxon>Cimicomorpha</taxon>
        <taxon>Miridae</taxon>
        <taxon>Dicyphina</taxon>
        <taxon>Nesidiocoris</taxon>
    </lineage>
</organism>
<evidence type="ECO:0000256" key="11">
    <source>
        <dbReference type="SAM" id="Phobius"/>
    </source>
</evidence>
<evidence type="ECO:0000256" key="4">
    <source>
        <dbReference type="ARBA" id="ARBA00022502"/>
    </source>
</evidence>
<proteinExistence type="inferred from homology"/>
<feature type="transmembrane region" description="Helical" evidence="11">
    <location>
        <begin position="494"/>
        <end position="513"/>
    </location>
</feature>
<evidence type="ECO:0000256" key="1">
    <source>
        <dbReference type="ARBA" id="ARBA00004477"/>
    </source>
</evidence>
<feature type="domain" description="GPI ethanolamine phosphate transferase 2 C-terminal" evidence="12">
    <location>
        <begin position="464"/>
        <end position="627"/>
    </location>
</feature>
<evidence type="ECO:0000256" key="7">
    <source>
        <dbReference type="ARBA" id="ARBA00022824"/>
    </source>
</evidence>
<keyword evidence="6 11" id="KW-0812">Transmembrane</keyword>
<comment type="subcellular location">
    <subcellularLocation>
        <location evidence="1">Endoplasmic reticulum membrane</location>
        <topology evidence="1">Multi-pass membrane protein</topology>
    </subcellularLocation>
</comment>
<feature type="transmembrane region" description="Helical" evidence="11">
    <location>
        <begin position="407"/>
        <end position="427"/>
    </location>
</feature>
<feature type="transmembrane region" description="Helical" evidence="11">
    <location>
        <begin position="518"/>
        <end position="535"/>
    </location>
</feature>